<reference evidence="8 9" key="1">
    <citation type="submission" date="2018-09" db="EMBL/GenBank/DDBJ databases">
        <title>Comparative genomics of Leucobacter spp.</title>
        <authorList>
            <person name="Reis A.C."/>
            <person name="Kolvenbach B.A."/>
            <person name="Corvini P.F.X."/>
            <person name="Nunes O.C."/>
        </authorList>
    </citation>
    <scope>NUCLEOTIDE SEQUENCE [LARGE SCALE GENOMIC DNA]</scope>
    <source>
        <strain evidence="8 9">TAN 31504</strain>
    </source>
</reference>
<dbReference type="SUPFAM" id="SSF53807">
    <property type="entry name" value="Helical backbone' metal receptor"/>
    <property type="match status" value="1"/>
</dbReference>
<comment type="similarity">
    <text evidence="5">Belongs to the bacterial solute-binding protein 9 family.</text>
</comment>
<name>A0ABS1SIT0_9MICO</name>
<evidence type="ECO:0000256" key="2">
    <source>
        <dbReference type="ARBA" id="ARBA00022448"/>
    </source>
</evidence>
<dbReference type="InterPro" id="IPR006311">
    <property type="entry name" value="TAT_signal"/>
</dbReference>
<comment type="subcellular location">
    <subcellularLocation>
        <location evidence="1">Cell envelope</location>
    </subcellularLocation>
</comment>
<dbReference type="InterPro" id="IPR006127">
    <property type="entry name" value="ZnuA-like"/>
</dbReference>
<organism evidence="8 9">
    <name type="scientific">Leucobacter chromiireducens subsp. solipictus</name>
    <dbReference type="NCBI Taxonomy" id="398235"/>
    <lineage>
        <taxon>Bacteria</taxon>
        <taxon>Bacillati</taxon>
        <taxon>Actinomycetota</taxon>
        <taxon>Actinomycetes</taxon>
        <taxon>Micrococcales</taxon>
        <taxon>Microbacteriaceae</taxon>
        <taxon>Leucobacter</taxon>
    </lineage>
</organism>
<dbReference type="PRINTS" id="PR00691">
    <property type="entry name" value="ADHESINB"/>
</dbReference>
<gene>
    <name evidence="8" type="ORF">D3230_14165</name>
</gene>
<feature type="chain" id="PRO_5046191341" evidence="7">
    <location>
        <begin position="35"/>
        <end position="407"/>
    </location>
</feature>
<dbReference type="InterPro" id="IPR050492">
    <property type="entry name" value="Bact_metal-bind_prot9"/>
</dbReference>
<evidence type="ECO:0000256" key="3">
    <source>
        <dbReference type="ARBA" id="ARBA00022723"/>
    </source>
</evidence>
<keyword evidence="9" id="KW-1185">Reference proteome</keyword>
<keyword evidence="4 7" id="KW-0732">Signal</keyword>
<dbReference type="InterPro" id="IPR006128">
    <property type="entry name" value="Lipoprotein_PsaA-like"/>
</dbReference>
<proteinExistence type="inferred from homology"/>
<accession>A0ABS1SIT0</accession>
<dbReference type="PANTHER" id="PTHR42953">
    <property type="entry name" value="HIGH-AFFINITY ZINC UPTAKE SYSTEM PROTEIN ZNUA-RELATED"/>
    <property type="match status" value="1"/>
</dbReference>
<dbReference type="Pfam" id="PF01297">
    <property type="entry name" value="ZnuA"/>
    <property type="match status" value="1"/>
</dbReference>
<evidence type="ECO:0000313" key="8">
    <source>
        <dbReference type="EMBL" id="MBL3680425.1"/>
    </source>
</evidence>
<evidence type="ECO:0000313" key="9">
    <source>
        <dbReference type="Proteomes" id="UP001645859"/>
    </source>
</evidence>
<feature type="region of interest" description="Disordered" evidence="6">
    <location>
        <begin position="140"/>
        <end position="226"/>
    </location>
</feature>
<dbReference type="Gene3D" id="3.40.50.1980">
    <property type="entry name" value="Nitrogenase molybdenum iron protein domain"/>
    <property type="match status" value="3"/>
</dbReference>
<dbReference type="RefSeq" id="WP_202345699.1">
    <property type="nucleotide sequence ID" value="NZ_BAAAPI010000005.1"/>
</dbReference>
<protein>
    <submittedName>
        <fullName evidence="8">Zinc ABC transporter substrate-binding protein</fullName>
    </submittedName>
</protein>
<dbReference type="Proteomes" id="UP001645859">
    <property type="component" value="Unassembled WGS sequence"/>
</dbReference>
<dbReference type="PROSITE" id="PS51257">
    <property type="entry name" value="PROKAR_LIPOPROTEIN"/>
    <property type="match status" value="1"/>
</dbReference>
<dbReference type="PANTHER" id="PTHR42953:SF1">
    <property type="entry name" value="METAL-BINDING PROTEIN HI_0362-RELATED"/>
    <property type="match status" value="1"/>
</dbReference>
<keyword evidence="3" id="KW-0479">Metal-binding</keyword>
<comment type="caution">
    <text evidence="8">The sequence shown here is derived from an EMBL/GenBank/DDBJ whole genome shotgun (WGS) entry which is preliminary data.</text>
</comment>
<feature type="signal peptide" evidence="7">
    <location>
        <begin position="1"/>
        <end position="34"/>
    </location>
</feature>
<dbReference type="EMBL" id="QYAC01000008">
    <property type="protein sequence ID" value="MBL3680425.1"/>
    <property type="molecule type" value="Genomic_DNA"/>
</dbReference>
<dbReference type="InterPro" id="IPR006129">
    <property type="entry name" value="AdhesinB"/>
</dbReference>
<sequence>MPRFTRTTPRSRRTLRAAAALAAGAALVLSGCSADHGSASAGEGLAVVATTTQLADFAREIGGDDVQVRGLLTPGGSAHHFDPTPADLLALSEADVLIVNGAGLETFIDDAIEASGFTGEIITAADGIDIDEATEITAEGEAEAASGVQPAHDHADHDHAAEEHAAEDHADHDHAAEDHASDEPAGHDGAADEHADHDHAEETHDHGSDDHAGHDHGPTNPHLWTSPRYAADMARHIGAELARIDQADAADIDARTAAYTERLEALDAWAAEQFAAVPEASRVLVSGHDSLRYYLHDYGIAFAGAILPSFEDNAEPSAADIDALVAAIQERGVTAVFVESSMSPKLARTIAKEAGVQVIDAESLYADSLGPEDSDGATYIGATVHNTRLILEAWGQEAGELPAALQP</sequence>
<feature type="compositionally biased region" description="Basic and acidic residues" evidence="6">
    <location>
        <begin position="151"/>
        <end position="217"/>
    </location>
</feature>
<evidence type="ECO:0000256" key="4">
    <source>
        <dbReference type="ARBA" id="ARBA00022729"/>
    </source>
</evidence>
<keyword evidence="2 5" id="KW-0813">Transport</keyword>
<evidence type="ECO:0000256" key="1">
    <source>
        <dbReference type="ARBA" id="ARBA00004196"/>
    </source>
</evidence>
<dbReference type="PROSITE" id="PS51318">
    <property type="entry name" value="TAT"/>
    <property type="match status" value="1"/>
</dbReference>
<dbReference type="PRINTS" id="PR00690">
    <property type="entry name" value="ADHESNFAMILY"/>
</dbReference>
<evidence type="ECO:0000256" key="5">
    <source>
        <dbReference type="RuleBase" id="RU003512"/>
    </source>
</evidence>
<evidence type="ECO:0000256" key="6">
    <source>
        <dbReference type="SAM" id="MobiDB-lite"/>
    </source>
</evidence>
<evidence type="ECO:0000256" key="7">
    <source>
        <dbReference type="SAM" id="SignalP"/>
    </source>
</evidence>